<evidence type="ECO:0000313" key="2">
    <source>
        <dbReference type="Proteomes" id="UP000278962"/>
    </source>
</evidence>
<name>A0A660L9V2_9ACTN</name>
<dbReference type="InterPro" id="IPR011008">
    <property type="entry name" value="Dimeric_a/b-barrel"/>
</dbReference>
<evidence type="ECO:0008006" key="3">
    <source>
        <dbReference type="Google" id="ProtNLM"/>
    </source>
</evidence>
<dbReference type="Proteomes" id="UP000278962">
    <property type="component" value="Unassembled WGS sequence"/>
</dbReference>
<dbReference type="AlphaFoldDB" id="A0A660L9V2"/>
<dbReference type="EMBL" id="RBIL01000001">
    <property type="protein sequence ID" value="RKQ91867.1"/>
    <property type="molecule type" value="Genomic_DNA"/>
</dbReference>
<accession>A0A660L9V2</accession>
<organism evidence="1 2">
    <name type="scientific">Solirubrobacter pauli</name>
    <dbReference type="NCBI Taxonomy" id="166793"/>
    <lineage>
        <taxon>Bacteria</taxon>
        <taxon>Bacillati</taxon>
        <taxon>Actinomycetota</taxon>
        <taxon>Thermoleophilia</taxon>
        <taxon>Solirubrobacterales</taxon>
        <taxon>Solirubrobacteraceae</taxon>
        <taxon>Solirubrobacter</taxon>
    </lineage>
</organism>
<dbReference type="Gene3D" id="3.30.70.100">
    <property type="match status" value="1"/>
</dbReference>
<keyword evidence="2" id="KW-1185">Reference proteome</keyword>
<evidence type="ECO:0000313" key="1">
    <source>
        <dbReference type="EMBL" id="RKQ91867.1"/>
    </source>
</evidence>
<sequence length="97" mass="10882">MIHEFVTFRFKPEITADQQQETMGALGRLLAHHDGLLGRDVYVDDEGHWIDHVRWATLEAAQASAAALQEHADAAPLLARFDLAATRLAHYRHVALD</sequence>
<gene>
    <name evidence="1" type="ORF">C8N24_1700</name>
</gene>
<reference evidence="1 2" key="1">
    <citation type="submission" date="2018-10" db="EMBL/GenBank/DDBJ databases">
        <title>Genomic Encyclopedia of Archaeal and Bacterial Type Strains, Phase II (KMG-II): from individual species to whole genera.</title>
        <authorList>
            <person name="Goeker M."/>
        </authorList>
    </citation>
    <scope>NUCLEOTIDE SEQUENCE [LARGE SCALE GENOMIC DNA]</scope>
    <source>
        <strain evidence="1 2">DSM 14954</strain>
    </source>
</reference>
<protein>
    <recommendedName>
        <fullName evidence="3">Antibiotic biosynthesis monooxygenase</fullName>
    </recommendedName>
</protein>
<comment type="caution">
    <text evidence="1">The sequence shown here is derived from an EMBL/GenBank/DDBJ whole genome shotgun (WGS) entry which is preliminary data.</text>
</comment>
<proteinExistence type="predicted"/>
<dbReference type="RefSeq" id="WP_121249623.1">
    <property type="nucleotide sequence ID" value="NZ_RBIL01000001.1"/>
</dbReference>
<dbReference type="SUPFAM" id="SSF54909">
    <property type="entry name" value="Dimeric alpha+beta barrel"/>
    <property type="match status" value="1"/>
</dbReference>
<dbReference type="OrthoDB" id="1445730at2"/>